<feature type="transmembrane region" description="Helical" evidence="2">
    <location>
        <begin position="26"/>
        <end position="46"/>
    </location>
</feature>
<keyword evidence="4" id="KW-1185">Reference proteome</keyword>
<gene>
    <name evidence="3" type="ORF">ACFQMA_19210</name>
</gene>
<feature type="transmembrane region" description="Helical" evidence="2">
    <location>
        <begin position="442"/>
        <end position="467"/>
    </location>
</feature>
<dbReference type="AlphaFoldDB" id="A0ABD5Y3H5"/>
<feature type="transmembrane region" description="Helical" evidence="2">
    <location>
        <begin position="479"/>
        <end position="512"/>
    </location>
</feature>
<feature type="region of interest" description="Disordered" evidence="1">
    <location>
        <begin position="54"/>
        <end position="151"/>
    </location>
</feature>
<proteinExistence type="predicted"/>
<feature type="compositionally biased region" description="Polar residues" evidence="1">
    <location>
        <begin position="268"/>
        <end position="282"/>
    </location>
</feature>
<sequence>MSERDATGEAGGDAGAGAAGVDRRQVALVVLCLLGLVVAAFVAPILPQSGGLGDAGGGSGSNGGSGGSSGQSGDGGGSSDGSGGGSGGAGQTVGEGSGSGDGNGAGGDANGEGNGANGDGEGDSGGEGDVIRDEGDPIPIPGGDEPPTERGCGVVVENEPIPGGTVEVSVYDDLKPAAAVPVWFGDRFVGRTDETGSVSGRAPYTREMNVTVEMPGADCEFYRRQYEDEAQSDVDPSGRASPLRSGFDPLDASPLALGGGAAGGESVAAQSTQATDGANDSSPYAVHGSVNVTVGGEPYPGETVLVLATVEHVPMRRASVSVDGERVGRTTANGTYELTVPRDQERVTVTVERGDFAGSTTVDVWLLDARVVPQEGLPFPGEPALVNATVGGPPVTDARVSLDGSRLGRTDEHGSLGLALPADPRQSVTVRTERQRASTSLWSAYLATITPSAFLLLVGIVGVPVTARTRGRGAARRAALVWTAVATMFVGLVVGEAFGLLVSTGVVLLGAALSNRQRVQSGGSSLAESLRALVAFVRRSALAVADWIAVALDRVRAALGRLAARVAALPLSVRGLAARLWGWIRRLPGRVRSFAAARLTVRRAVAAVVAVAVVAGLTWRFGALGLLGSLVALFVVFLAYRRWAREESDGEASGDGDAGPTFGRGSRPASGDDSRARRSLRAIWRQFARWVRPNSWRQSTPGEVSRAAVERGFPERPVRVLTEAFREAEYGDRPSTDRSERAREAFESIEREREGEDS</sequence>
<organism evidence="3 4">
    <name type="scientific">Halosimplex aquaticum</name>
    <dbReference type="NCBI Taxonomy" id="3026162"/>
    <lineage>
        <taxon>Archaea</taxon>
        <taxon>Methanobacteriati</taxon>
        <taxon>Methanobacteriota</taxon>
        <taxon>Stenosarchaea group</taxon>
        <taxon>Halobacteria</taxon>
        <taxon>Halobacteriales</taxon>
        <taxon>Haloarculaceae</taxon>
        <taxon>Halosimplex</taxon>
    </lineage>
</organism>
<feature type="compositionally biased region" description="Gly residues" evidence="1">
    <location>
        <begin position="54"/>
        <end position="119"/>
    </location>
</feature>
<dbReference type="EMBL" id="JBHTAS010000001">
    <property type="protein sequence ID" value="MFC7141953.1"/>
    <property type="molecule type" value="Genomic_DNA"/>
</dbReference>
<dbReference type="RefSeq" id="WP_274323030.1">
    <property type="nucleotide sequence ID" value="NZ_CP118158.1"/>
</dbReference>
<comment type="caution">
    <text evidence="3">The sequence shown here is derived from an EMBL/GenBank/DDBJ whole genome shotgun (WGS) entry which is preliminary data.</text>
</comment>
<feature type="region of interest" description="Disordered" evidence="1">
    <location>
        <begin position="227"/>
        <end position="284"/>
    </location>
</feature>
<feature type="region of interest" description="Disordered" evidence="1">
    <location>
        <begin position="649"/>
        <end position="675"/>
    </location>
</feature>
<accession>A0ABD5Y3H5</accession>
<name>A0ABD5Y3H5_9EURY</name>
<feature type="transmembrane region" description="Helical" evidence="2">
    <location>
        <begin position="621"/>
        <end position="640"/>
    </location>
</feature>
<keyword evidence="2" id="KW-0812">Transmembrane</keyword>
<evidence type="ECO:0000313" key="4">
    <source>
        <dbReference type="Proteomes" id="UP001596432"/>
    </source>
</evidence>
<protein>
    <submittedName>
        <fullName evidence="3">DUF4129 domain-containing protein</fullName>
    </submittedName>
</protein>
<evidence type="ECO:0000256" key="2">
    <source>
        <dbReference type="SAM" id="Phobius"/>
    </source>
</evidence>
<feature type="region of interest" description="Disordered" evidence="1">
    <location>
        <begin position="727"/>
        <end position="758"/>
    </location>
</feature>
<dbReference type="GeneID" id="78822282"/>
<dbReference type="Proteomes" id="UP001596432">
    <property type="component" value="Unassembled WGS sequence"/>
</dbReference>
<keyword evidence="2" id="KW-1133">Transmembrane helix</keyword>
<keyword evidence="2" id="KW-0472">Membrane</keyword>
<evidence type="ECO:0000256" key="1">
    <source>
        <dbReference type="SAM" id="MobiDB-lite"/>
    </source>
</evidence>
<reference evidence="3 4" key="1">
    <citation type="journal article" date="2019" name="Int. J. Syst. Evol. Microbiol.">
        <title>The Global Catalogue of Microorganisms (GCM) 10K type strain sequencing project: providing services to taxonomists for standard genome sequencing and annotation.</title>
        <authorList>
            <consortium name="The Broad Institute Genomics Platform"/>
            <consortium name="The Broad Institute Genome Sequencing Center for Infectious Disease"/>
            <person name="Wu L."/>
            <person name="Ma J."/>
        </authorList>
    </citation>
    <scope>NUCLEOTIDE SEQUENCE [LARGE SCALE GENOMIC DNA]</scope>
    <source>
        <strain evidence="3 4">XZYJT29</strain>
    </source>
</reference>
<evidence type="ECO:0000313" key="3">
    <source>
        <dbReference type="EMBL" id="MFC7141953.1"/>
    </source>
</evidence>